<dbReference type="Gene3D" id="3.40.50.1820">
    <property type="entry name" value="alpha/beta hydrolase"/>
    <property type="match status" value="2"/>
</dbReference>
<organism evidence="1 2">
    <name type="scientific">Rhodofomes roseus</name>
    <dbReference type="NCBI Taxonomy" id="34475"/>
    <lineage>
        <taxon>Eukaryota</taxon>
        <taxon>Fungi</taxon>
        <taxon>Dikarya</taxon>
        <taxon>Basidiomycota</taxon>
        <taxon>Agaricomycotina</taxon>
        <taxon>Agaricomycetes</taxon>
        <taxon>Polyporales</taxon>
        <taxon>Rhodofomes</taxon>
    </lineage>
</organism>
<dbReference type="InterPro" id="IPR029058">
    <property type="entry name" value="AB_hydrolase_fold"/>
</dbReference>
<evidence type="ECO:0000313" key="1">
    <source>
        <dbReference type="EMBL" id="TFY57845.1"/>
    </source>
</evidence>
<comment type="caution">
    <text evidence="1">The sequence shown here is derived from an EMBL/GenBank/DDBJ whole genome shotgun (WGS) entry which is preliminary data.</text>
</comment>
<dbReference type="Proteomes" id="UP000298390">
    <property type="component" value="Unassembled WGS sequence"/>
</dbReference>
<gene>
    <name evidence="1" type="ORF">EVJ58_g6779</name>
</gene>
<accession>A0A4Y9Y686</accession>
<sequence length="229" mass="25394">MPYTPVIKHLRSSDGNAIYAEAIGNPKNPHVILAHGLTLTAATFNNLFEDQRLLEKVYLVRYDLRGHGRSGMPSNPEGYASSLFADDYAEVLRAFDVKNPIHVGCCRTKVEFAESVFTHPERVDFDLKASWIGQGALQPPSVTKLIATRAQDPQKLLEAGQNGLPMLVLNGTADKQVQGDVVVQEMKPYFKDMDIVMVEGGSHALFYEYQKETVDALLKFVERVVAKSA</sequence>
<proteinExistence type="predicted"/>
<reference evidence="1 2" key="1">
    <citation type="submission" date="2019-01" db="EMBL/GenBank/DDBJ databases">
        <title>Genome sequencing of the rare red list fungi Fomitopsis rosea.</title>
        <authorList>
            <person name="Buettner E."/>
            <person name="Kellner H."/>
        </authorList>
    </citation>
    <scope>NUCLEOTIDE SEQUENCE [LARGE SCALE GENOMIC DNA]</scope>
    <source>
        <strain evidence="1 2">DSM 105464</strain>
    </source>
</reference>
<dbReference type="SUPFAM" id="SSF53474">
    <property type="entry name" value="alpha/beta-Hydrolases"/>
    <property type="match status" value="1"/>
</dbReference>
<dbReference type="AlphaFoldDB" id="A0A4Y9Y686"/>
<protein>
    <submittedName>
        <fullName evidence="1">Uncharacterized protein</fullName>
    </submittedName>
</protein>
<dbReference type="PANTHER" id="PTHR43194:SF2">
    <property type="entry name" value="PEROXISOMAL MEMBRANE PROTEIN LPX1"/>
    <property type="match status" value="1"/>
</dbReference>
<dbReference type="STRING" id="34475.A0A4Y9Y686"/>
<dbReference type="InterPro" id="IPR050228">
    <property type="entry name" value="Carboxylesterase_BioH"/>
</dbReference>
<evidence type="ECO:0000313" key="2">
    <source>
        <dbReference type="Proteomes" id="UP000298390"/>
    </source>
</evidence>
<name>A0A4Y9Y686_9APHY</name>
<dbReference type="PANTHER" id="PTHR43194">
    <property type="entry name" value="HYDROLASE ALPHA/BETA FOLD FAMILY"/>
    <property type="match status" value="1"/>
</dbReference>
<dbReference type="EMBL" id="SEKV01000398">
    <property type="protein sequence ID" value="TFY57845.1"/>
    <property type="molecule type" value="Genomic_DNA"/>
</dbReference>